<keyword evidence="2" id="KW-0732">Signal</keyword>
<dbReference type="Proteomes" id="UP001293718">
    <property type="component" value="Unassembled WGS sequence"/>
</dbReference>
<organism evidence="3 4">
    <name type="scientific">Azohydromonas lata</name>
    <dbReference type="NCBI Taxonomy" id="45677"/>
    <lineage>
        <taxon>Bacteria</taxon>
        <taxon>Pseudomonadati</taxon>
        <taxon>Pseudomonadota</taxon>
        <taxon>Betaproteobacteria</taxon>
        <taxon>Burkholderiales</taxon>
        <taxon>Sphaerotilaceae</taxon>
        <taxon>Azohydromonas</taxon>
    </lineage>
</organism>
<feature type="region of interest" description="Disordered" evidence="1">
    <location>
        <begin position="38"/>
        <end position="86"/>
    </location>
</feature>
<evidence type="ECO:0000313" key="4">
    <source>
        <dbReference type="Proteomes" id="UP001293718"/>
    </source>
</evidence>
<gene>
    <name evidence="3" type="ORF">SM757_31755</name>
</gene>
<name>A0ABU5IQJ3_9BURK</name>
<proteinExistence type="predicted"/>
<accession>A0ABU5IQJ3</accession>
<keyword evidence="4" id="KW-1185">Reference proteome</keyword>
<dbReference type="EMBL" id="JAXOJX010000099">
    <property type="protein sequence ID" value="MDZ5461158.1"/>
    <property type="molecule type" value="Genomic_DNA"/>
</dbReference>
<comment type="caution">
    <text evidence="3">The sequence shown here is derived from an EMBL/GenBank/DDBJ whole genome shotgun (WGS) entry which is preliminary data.</text>
</comment>
<reference evidence="3 4" key="1">
    <citation type="submission" date="2023-11" db="EMBL/GenBank/DDBJ databases">
        <title>Draft genome of Azohydromonas lata strain H1 (DSM1123), a polyhydroxyalkanoate producer.</title>
        <authorList>
            <person name="Traversa D."/>
            <person name="D'Addabbo P."/>
            <person name="Pazzani C."/>
            <person name="Manzari C."/>
            <person name="Chiara M."/>
            <person name="Scrascia M."/>
        </authorList>
    </citation>
    <scope>NUCLEOTIDE SEQUENCE [LARGE SCALE GENOMIC DNA]</scope>
    <source>
        <strain evidence="3 4">H1</strain>
    </source>
</reference>
<feature type="chain" id="PRO_5046236791" evidence="2">
    <location>
        <begin position="23"/>
        <end position="107"/>
    </location>
</feature>
<feature type="signal peptide" evidence="2">
    <location>
        <begin position="1"/>
        <end position="22"/>
    </location>
</feature>
<dbReference type="RefSeq" id="WP_157119268.1">
    <property type="nucleotide sequence ID" value="NZ_JAXOJX010000099.1"/>
</dbReference>
<evidence type="ECO:0000256" key="2">
    <source>
        <dbReference type="SAM" id="SignalP"/>
    </source>
</evidence>
<feature type="compositionally biased region" description="Basic and acidic residues" evidence="1">
    <location>
        <begin position="45"/>
        <end position="71"/>
    </location>
</feature>
<sequence>MKNIKNILACLATAAPLLSAQAYPEALKSMERHSGDCNKFPTTDARSDCQQRVKEADKAFDKHTQDEDAKYKASQPQFKKPTSDKPSGLCFTRKATGEVVCPSGVVK</sequence>
<evidence type="ECO:0000313" key="3">
    <source>
        <dbReference type="EMBL" id="MDZ5461158.1"/>
    </source>
</evidence>
<protein>
    <submittedName>
        <fullName evidence="3">Uncharacterized protein</fullName>
    </submittedName>
</protein>
<evidence type="ECO:0000256" key="1">
    <source>
        <dbReference type="SAM" id="MobiDB-lite"/>
    </source>
</evidence>